<dbReference type="Proteomes" id="UP000249451">
    <property type="component" value="Unassembled WGS sequence"/>
</dbReference>
<accession>A0A2W5AWH7</accession>
<comment type="caution">
    <text evidence="1">The sequence shown here is derived from an EMBL/GenBank/DDBJ whole genome shotgun (WGS) entry which is preliminary data.</text>
</comment>
<dbReference type="EMBL" id="QFNY01000251">
    <property type="protein sequence ID" value="PZO98824.1"/>
    <property type="molecule type" value="Genomic_DNA"/>
</dbReference>
<gene>
    <name evidence="1" type="ORF">DI609_09695</name>
</gene>
<dbReference type="Pfam" id="PF10711">
    <property type="entry name" value="DUF2513"/>
    <property type="match status" value="1"/>
</dbReference>
<proteinExistence type="predicted"/>
<reference evidence="1 2" key="1">
    <citation type="submission" date="2017-11" db="EMBL/GenBank/DDBJ databases">
        <title>Infants hospitalized years apart are colonized by the same room-sourced microbial strains.</title>
        <authorList>
            <person name="Brooks B."/>
            <person name="Olm M.R."/>
            <person name="Firek B.A."/>
            <person name="Baker R."/>
            <person name="Thomas B.C."/>
            <person name="Morowitz M.J."/>
            <person name="Banfield J.F."/>
        </authorList>
    </citation>
    <scope>NUCLEOTIDE SEQUENCE [LARGE SCALE GENOMIC DNA]</scope>
    <source>
        <strain evidence="1">S2_012_000_R3_87</strain>
    </source>
</reference>
<name>A0A2W5AWH7_9CORY</name>
<protein>
    <recommendedName>
        <fullName evidence="3">DUF2513 domain-containing protein</fullName>
    </recommendedName>
</protein>
<organism evidence="1 2">
    <name type="scientific">Corynebacterium urealyticum</name>
    <dbReference type="NCBI Taxonomy" id="43771"/>
    <lineage>
        <taxon>Bacteria</taxon>
        <taxon>Bacillati</taxon>
        <taxon>Actinomycetota</taxon>
        <taxon>Actinomycetes</taxon>
        <taxon>Mycobacteriales</taxon>
        <taxon>Corynebacteriaceae</taxon>
        <taxon>Corynebacterium</taxon>
    </lineage>
</organism>
<evidence type="ECO:0008006" key="3">
    <source>
        <dbReference type="Google" id="ProtNLM"/>
    </source>
</evidence>
<dbReference type="AlphaFoldDB" id="A0A2W5AWH7"/>
<evidence type="ECO:0000313" key="1">
    <source>
        <dbReference type="EMBL" id="PZO98824.1"/>
    </source>
</evidence>
<dbReference type="InterPro" id="IPR019650">
    <property type="entry name" value="DUF2513"/>
</dbReference>
<sequence length="124" mass="14083">MKLDKDLIRDILLAVEAHAEPEGLIVLYINNPSAEMISYHVRWLDEAGLLDALDTGGMNCFKWQPTRLTYEGHEFLNIIRDDEVWELIKTGAEKVSSTSLNLMLELGKIYGKQVLKVRTGIELP</sequence>
<evidence type="ECO:0000313" key="2">
    <source>
        <dbReference type="Proteomes" id="UP000249451"/>
    </source>
</evidence>